<dbReference type="AlphaFoldDB" id="A0AAV7QHZ4"/>
<proteinExistence type="predicted"/>
<reference evidence="2" key="1">
    <citation type="journal article" date="2022" name="bioRxiv">
        <title>Sequencing and chromosome-scale assembly of the giantPleurodeles waltlgenome.</title>
        <authorList>
            <person name="Brown T."/>
            <person name="Elewa A."/>
            <person name="Iarovenko S."/>
            <person name="Subramanian E."/>
            <person name="Araus A.J."/>
            <person name="Petzold A."/>
            <person name="Susuki M."/>
            <person name="Suzuki K.-i.T."/>
            <person name="Hayashi T."/>
            <person name="Toyoda A."/>
            <person name="Oliveira C."/>
            <person name="Osipova E."/>
            <person name="Leigh N.D."/>
            <person name="Simon A."/>
            <person name="Yun M.H."/>
        </authorList>
    </citation>
    <scope>NUCLEOTIDE SEQUENCE</scope>
    <source>
        <strain evidence="2">20211129_DDA</strain>
        <tissue evidence="2">Liver</tissue>
    </source>
</reference>
<evidence type="ECO:0000313" key="3">
    <source>
        <dbReference type="Proteomes" id="UP001066276"/>
    </source>
</evidence>
<sequence>MTGPLRNLIKTNHPWAWRSEQESAFENTKNALSADTTLAYFDLQRESQLAIDASPTSLGVVLAQKQDCGERAPIALASRTLTATEQRYTQIERKPSPSTGGVGTFTSICTSRRSQW</sequence>
<feature type="domain" description="Reverse transcriptase/retrotransposon-derived protein RNase H-like" evidence="1">
    <location>
        <begin position="17"/>
        <end position="94"/>
    </location>
</feature>
<name>A0AAV7QHZ4_PLEWA</name>
<dbReference type="InterPro" id="IPR050951">
    <property type="entry name" value="Retrovirus_Pol_polyprotein"/>
</dbReference>
<comment type="caution">
    <text evidence="2">The sequence shown here is derived from an EMBL/GenBank/DDBJ whole genome shotgun (WGS) entry which is preliminary data.</text>
</comment>
<accession>A0AAV7QHZ4</accession>
<dbReference type="Gene3D" id="3.30.70.270">
    <property type="match status" value="1"/>
</dbReference>
<protein>
    <recommendedName>
        <fullName evidence="1">Reverse transcriptase/retrotransposon-derived protein RNase H-like domain-containing protein</fullName>
    </recommendedName>
</protein>
<dbReference type="SUPFAM" id="SSF56672">
    <property type="entry name" value="DNA/RNA polymerases"/>
    <property type="match status" value="1"/>
</dbReference>
<evidence type="ECO:0000259" key="1">
    <source>
        <dbReference type="Pfam" id="PF17919"/>
    </source>
</evidence>
<dbReference type="InterPro" id="IPR043128">
    <property type="entry name" value="Rev_trsase/Diguanyl_cyclase"/>
</dbReference>
<dbReference type="InterPro" id="IPR043502">
    <property type="entry name" value="DNA/RNA_pol_sf"/>
</dbReference>
<dbReference type="EMBL" id="JANPWB010000010">
    <property type="protein sequence ID" value="KAJ1140086.1"/>
    <property type="molecule type" value="Genomic_DNA"/>
</dbReference>
<dbReference type="InterPro" id="IPR041577">
    <property type="entry name" value="RT_RNaseH_2"/>
</dbReference>
<dbReference type="PANTHER" id="PTHR37984">
    <property type="entry name" value="PROTEIN CBG26694"/>
    <property type="match status" value="1"/>
</dbReference>
<gene>
    <name evidence="2" type="ORF">NDU88_006446</name>
</gene>
<organism evidence="2 3">
    <name type="scientific">Pleurodeles waltl</name>
    <name type="common">Iberian ribbed newt</name>
    <dbReference type="NCBI Taxonomy" id="8319"/>
    <lineage>
        <taxon>Eukaryota</taxon>
        <taxon>Metazoa</taxon>
        <taxon>Chordata</taxon>
        <taxon>Craniata</taxon>
        <taxon>Vertebrata</taxon>
        <taxon>Euteleostomi</taxon>
        <taxon>Amphibia</taxon>
        <taxon>Batrachia</taxon>
        <taxon>Caudata</taxon>
        <taxon>Salamandroidea</taxon>
        <taxon>Salamandridae</taxon>
        <taxon>Pleurodelinae</taxon>
        <taxon>Pleurodeles</taxon>
    </lineage>
</organism>
<dbReference type="PANTHER" id="PTHR37984:SF11">
    <property type="entry name" value="INTEGRASE CATALYTIC DOMAIN-CONTAINING PROTEIN"/>
    <property type="match status" value="1"/>
</dbReference>
<dbReference type="Proteomes" id="UP001066276">
    <property type="component" value="Chromosome 6"/>
</dbReference>
<evidence type="ECO:0000313" key="2">
    <source>
        <dbReference type="EMBL" id="KAJ1140086.1"/>
    </source>
</evidence>
<keyword evidence="3" id="KW-1185">Reference proteome</keyword>
<dbReference type="Pfam" id="PF17919">
    <property type="entry name" value="RT_RNaseH_2"/>
    <property type="match status" value="1"/>
</dbReference>